<dbReference type="SUPFAM" id="SSF53335">
    <property type="entry name" value="S-adenosyl-L-methionine-dependent methyltransferases"/>
    <property type="match status" value="1"/>
</dbReference>
<accession>A0ABT9Y6Y3</accession>
<proteinExistence type="predicted"/>
<name>A0ABT9Y6Y3_9FIRM</name>
<dbReference type="PANTHER" id="PTHR35276">
    <property type="entry name" value="S-ADENOSYL-L-METHIONINE-DEPENDENT METHYLTRANSFERASES SUPERFAMILY PROTEIN"/>
    <property type="match status" value="1"/>
</dbReference>
<comment type="caution">
    <text evidence="1">The sequence shown here is derived from an EMBL/GenBank/DDBJ whole genome shotgun (WGS) entry which is preliminary data.</text>
</comment>
<dbReference type="InterPro" id="IPR010719">
    <property type="entry name" value="MnmM_MeTrfase"/>
</dbReference>
<dbReference type="RefSeq" id="WP_196604619.1">
    <property type="nucleotide sequence ID" value="NZ_CP116940.1"/>
</dbReference>
<evidence type="ECO:0000313" key="2">
    <source>
        <dbReference type="Proteomes" id="UP001239167"/>
    </source>
</evidence>
<organism evidence="1 2">
    <name type="scientific">Pectinatus haikarae</name>
    <dbReference type="NCBI Taxonomy" id="349096"/>
    <lineage>
        <taxon>Bacteria</taxon>
        <taxon>Bacillati</taxon>
        <taxon>Bacillota</taxon>
        <taxon>Negativicutes</taxon>
        <taxon>Selenomonadales</taxon>
        <taxon>Selenomonadaceae</taxon>
        <taxon>Pectinatus</taxon>
    </lineage>
</organism>
<gene>
    <name evidence="1" type="ORF">J2S01_001129</name>
</gene>
<evidence type="ECO:0000313" key="1">
    <source>
        <dbReference type="EMBL" id="MDQ0203413.1"/>
    </source>
</evidence>
<protein>
    <submittedName>
        <fullName evidence="1">tRNA1(Val) A37 N6-methylase TrmN6</fullName>
    </submittedName>
</protein>
<reference evidence="1 2" key="1">
    <citation type="submission" date="2023-07" db="EMBL/GenBank/DDBJ databases">
        <title>Genomic Encyclopedia of Type Strains, Phase IV (KMG-IV): sequencing the most valuable type-strain genomes for metagenomic binning, comparative biology and taxonomic classification.</title>
        <authorList>
            <person name="Goeker M."/>
        </authorList>
    </citation>
    <scope>NUCLEOTIDE SEQUENCE [LARGE SCALE GENOMIC DNA]</scope>
    <source>
        <strain evidence="1 2">DSM 16980</strain>
    </source>
</reference>
<dbReference type="Pfam" id="PF06962">
    <property type="entry name" value="rRNA_methylase"/>
    <property type="match status" value="1"/>
</dbReference>
<sequence>MQMLSNAIQINQCLLKEAVKNADLLVDATCGNGSDTLFLANNAKYAHIYAFDIQKEAIEKTKEKTKKYEKNISYICDSHINMKKYVKHKADAVIFNLGYLPGASHEITTHADTVLKTIDAVKDLLKINGIISILAYPGHAEGYNEYLKLLEYTKMMDKHIFTACWYKLHNHTNAPAMCWIEKQG</sequence>
<dbReference type="InterPro" id="IPR029063">
    <property type="entry name" value="SAM-dependent_MTases_sf"/>
</dbReference>
<dbReference type="Gene3D" id="3.40.50.150">
    <property type="entry name" value="Vaccinia Virus protein VP39"/>
    <property type="match status" value="1"/>
</dbReference>
<dbReference type="PANTHER" id="PTHR35276:SF1">
    <property type="entry name" value="TRNA (MNM(5)S(2)U34)-METHYLTRANSFERASE, CHLOROPLASTIC"/>
    <property type="match status" value="1"/>
</dbReference>
<keyword evidence="2" id="KW-1185">Reference proteome</keyword>
<dbReference type="Proteomes" id="UP001239167">
    <property type="component" value="Unassembled WGS sequence"/>
</dbReference>
<dbReference type="EMBL" id="JAUSUE010000006">
    <property type="protein sequence ID" value="MDQ0203413.1"/>
    <property type="molecule type" value="Genomic_DNA"/>
</dbReference>